<reference evidence="2" key="1">
    <citation type="journal article" date="2014" name="Int. J. Syst. Evol. Microbiol.">
        <title>Complete genome sequence of Corynebacterium casei LMG S-19264T (=DSM 44701T), isolated from a smear-ripened cheese.</title>
        <authorList>
            <consortium name="US DOE Joint Genome Institute (JGI-PGF)"/>
            <person name="Walter F."/>
            <person name="Albersmeier A."/>
            <person name="Kalinowski J."/>
            <person name="Ruckert C."/>
        </authorList>
    </citation>
    <scope>NUCLEOTIDE SEQUENCE</scope>
    <source>
        <strain evidence="2">CGMCC 1.12360</strain>
    </source>
</reference>
<dbReference type="Proteomes" id="UP000602050">
    <property type="component" value="Unassembled WGS sequence"/>
</dbReference>
<dbReference type="NCBIfam" id="NF033529">
    <property type="entry name" value="transpos_ISLre2"/>
    <property type="match status" value="1"/>
</dbReference>
<protein>
    <recommendedName>
        <fullName evidence="4">ISLre2 family transposase</fullName>
    </recommendedName>
</protein>
<name>A0A8J2ZRK2_9BACI</name>
<evidence type="ECO:0000313" key="3">
    <source>
        <dbReference type="Proteomes" id="UP000602050"/>
    </source>
</evidence>
<dbReference type="RefSeq" id="WP_188391661.1">
    <property type="nucleotide sequence ID" value="NZ_BMEV01000020.1"/>
</dbReference>
<dbReference type="InterPro" id="IPR009620">
    <property type="entry name" value="UPF0236"/>
</dbReference>
<proteinExistence type="inferred from homology"/>
<accession>A0A8J2ZRK2</accession>
<comment type="similarity">
    <text evidence="1">Belongs to the UPF0236 family.</text>
</comment>
<sequence>MEKIISKIYEIIKRTDNLIELEESVRTYMYEMFASLLGDVFTQLDQVIKIQKQEEGWTVIRADEKTVQFTFGSVTFRHTSMRDGKGNCRHPFDEWLGLRKHQRHSPLVEVKVAEMASETDYREVARVLKEWTAVHLSHTTVGSVVRRVGEAQAQADEEMVSELEEAASLPEGKKVDFLYAEADGVFVRGTEKKKSHEVHHAIIHEGWDKNGKRVSLRNPKVIMTTQATEGFWKEVQAFTAHHYSLEDTQIVSNSDGGAGYTAEKFQEAFSQSKYSVLNQLDPYHISQALNRAFGGGKNEYKDGVKKAIKEHHLDNFKLWVDTYESTLEDEKKIEKLEGFCTYITHNWERIFDWREKVENPPEDARSLGAMESNQRHISFRMKKRGMHWSKEGAEGMVKIIQGILNRTLREVYLEHQKRSKRKQRHVKQVVRLAELLRQPTRPSIGAKQGSISLYTAHSSAIGNLMKSFH</sequence>
<dbReference type="AlphaFoldDB" id="A0A8J2ZRK2"/>
<evidence type="ECO:0000313" key="2">
    <source>
        <dbReference type="EMBL" id="GGH74739.1"/>
    </source>
</evidence>
<keyword evidence="3" id="KW-1185">Reference proteome</keyword>
<dbReference type="EMBL" id="BMEV01000020">
    <property type="protein sequence ID" value="GGH74739.1"/>
    <property type="molecule type" value="Genomic_DNA"/>
</dbReference>
<gene>
    <name evidence="2" type="ORF">GCM10010978_13880</name>
</gene>
<reference evidence="2" key="2">
    <citation type="submission" date="2020-09" db="EMBL/GenBank/DDBJ databases">
        <authorList>
            <person name="Sun Q."/>
            <person name="Zhou Y."/>
        </authorList>
    </citation>
    <scope>NUCLEOTIDE SEQUENCE</scope>
    <source>
        <strain evidence="2">CGMCC 1.12360</strain>
    </source>
</reference>
<comment type="caution">
    <text evidence="2">The sequence shown here is derived from an EMBL/GenBank/DDBJ whole genome shotgun (WGS) entry which is preliminary data.</text>
</comment>
<evidence type="ECO:0008006" key="4">
    <source>
        <dbReference type="Google" id="ProtNLM"/>
    </source>
</evidence>
<organism evidence="2 3">
    <name type="scientific">Compostibacillus humi</name>
    <dbReference type="NCBI Taxonomy" id="1245525"/>
    <lineage>
        <taxon>Bacteria</taxon>
        <taxon>Bacillati</taxon>
        <taxon>Bacillota</taxon>
        <taxon>Bacilli</taxon>
        <taxon>Bacillales</taxon>
        <taxon>Bacillaceae</taxon>
        <taxon>Compostibacillus</taxon>
    </lineage>
</organism>
<evidence type="ECO:0000256" key="1">
    <source>
        <dbReference type="ARBA" id="ARBA00006539"/>
    </source>
</evidence>
<dbReference type="Pfam" id="PF06782">
    <property type="entry name" value="UPF0236"/>
    <property type="match status" value="1"/>
</dbReference>